<accession>A0A7J3JRM1</accession>
<evidence type="ECO:0000256" key="1">
    <source>
        <dbReference type="SAM" id="Phobius"/>
    </source>
</evidence>
<evidence type="ECO:0000313" key="3">
    <source>
        <dbReference type="EMBL" id="HGN36349.1"/>
    </source>
</evidence>
<feature type="domain" description="VTT" evidence="2">
    <location>
        <begin position="69"/>
        <end position="184"/>
    </location>
</feature>
<reference evidence="4" key="1">
    <citation type="journal article" date="2020" name="mSystems">
        <title>Genome- and Community-Level Interaction Insights into Carbon Utilization and Element Cycling Functions of Hydrothermarchaeota in Hydrothermal Sediment.</title>
        <authorList>
            <person name="Zhou Z."/>
            <person name="Liu Y."/>
            <person name="Xu W."/>
            <person name="Pan J."/>
            <person name="Luo Z.H."/>
            <person name="Li M."/>
        </authorList>
    </citation>
    <scope>NUCLEOTIDE SEQUENCE [LARGE SCALE GENOMIC DNA]</scope>
    <source>
        <strain evidence="3">SpSt-618</strain>
        <strain evidence="4">SpSt-657</strain>
    </source>
</reference>
<dbReference type="InterPro" id="IPR051311">
    <property type="entry name" value="DedA_domain"/>
</dbReference>
<dbReference type="EMBL" id="DTAI01000067">
    <property type="protein sequence ID" value="HGN36349.1"/>
    <property type="molecule type" value="Genomic_DNA"/>
</dbReference>
<proteinExistence type="predicted"/>
<dbReference type="GO" id="GO:0005886">
    <property type="term" value="C:plasma membrane"/>
    <property type="evidence" value="ECO:0007669"/>
    <property type="project" value="TreeGrafter"/>
</dbReference>
<gene>
    <name evidence="3" type="ORF">ENT87_02190</name>
    <name evidence="4" type="ORF">ENU30_06750</name>
</gene>
<keyword evidence="1" id="KW-0812">Transmembrane</keyword>
<protein>
    <recommendedName>
        <fullName evidence="2">VTT domain-containing protein</fullName>
    </recommendedName>
</protein>
<feature type="transmembrane region" description="Helical" evidence="1">
    <location>
        <begin position="164"/>
        <end position="187"/>
    </location>
</feature>
<feature type="transmembrane region" description="Helical" evidence="1">
    <location>
        <begin position="131"/>
        <end position="152"/>
    </location>
</feature>
<evidence type="ECO:0000259" key="2">
    <source>
        <dbReference type="Pfam" id="PF09335"/>
    </source>
</evidence>
<sequence>MPISKSKDIIRVLESYIPTIILVIVSIMIFSLRKSIIRVLLGFNGFIATFLLSLIGCLSVVPIPYTYILFLMATAYELNPIIVSLGGALGSTLGESIAWLLGRASSSVLQNTKYFQRIEVILRFTKSRSSMALPLLAFVFALTPLPDKILFLPLGMLRYNLLKILPATFMGKMVMNIMVIAIGQIWSVVGEEILGLNELVMFIVTTAILIAMMSVMMFVKWEKILKIESL</sequence>
<evidence type="ECO:0000313" key="4">
    <source>
        <dbReference type="EMBL" id="HGQ18651.1"/>
    </source>
</evidence>
<feature type="transmembrane region" description="Helical" evidence="1">
    <location>
        <begin position="82"/>
        <end position="101"/>
    </location>
</feature>
<feature type="transmembrane region" description="Helical" evidence="1">
    <location>
        <begin position="12"/>
        <end position="33"/>
    </location>
</feature>
<feature type="transmembrane region" description="Helical" evidence="1">
    <location>
        <begin position="199"/>
        <end position="219"/>
    </location>
</feature>
<dbReference type="AlphaFoldDB" id="A0A7J3JRM1"/>
<dbReference type="PANTHER" id="PTHR42709">
    <property type="entry name" value="ALKALINE PHOSPHATASE LIKE PROTEIN"/>
    <property type="match status" value="1"/>
</dbReference>
<dbReference type="PANTHER" id="PTHR42709:SF10">
    <property type="entry name" value="SNARE ASSOCIATED GOLGI PROTEIN"/>
    <property type="match status" value="1"/>
</dbReference>
<feature type="transmembrane region" description="Helical" evidence="1">
    <location>
        <begin position="45"/>
        <end position="70"/>
    </location>
</feature>
<keyword evidence="1" id="KW-0472">Membrane</keyword>
<organism evidence="4">
    <name type="scientific">Ignisphaera aggregans</name>
    <dbReference type="NCBI Taxonomy" id="334771"/>
    <lineage>
        <taxon>Archaea</taxon>
        <taxon>Thermoproteota</taxon>
        <taxon>Thermoprotei</taxon>
        <taxon>Desulfurococcales</taxon>
        <taxon>Desulfurococcaceae</taxon>
        <taxon>Ignisphaera</taxon>
    </lineage>
</organism>
<name>A0A7J3JRM1_9CREN</name>
<keyword evidence="1" id="KW-1133">Transmembrane helix</keyword>
<dbReference type="InterPro" id="IPR032816">
    <property type="entry name" value="VTT_dom"/>
</dbReference>
<comment type="caution">
    <text evidence="4">The sequence shown here is derived from an EMBL/GenBank/DDBJ whole genome shotgun (WGS) entry which is preliminary data.</text>
</comment>
<dbReference type="Pfam" id="PF09335">
    <property type="entry name" value="VTT_dom"/>
    <property type="match status" value="1"/>
</dbReference>
<dbReference type="EMBL" id="DTBZ01000128">
    <property type="protein sequence ID" value="HGQ18651.1"/>
    <property type="molecule type" value="Genomic_DNA"/>
</dbReference>